<feature type="compositionally biased region" description="Low complexity" evidence="1">
    <location>
        <begin position="28"/>
        <end position="38"/>
    </location>
</feature>
<dbReference type="EMBL" id="RCCI01000005">
    <property type="protein sequence ID" value="RLJ64596.1"/>
    <property type="molecule type" value="Genomic_DNA"/>
</dbReference>
<proteinExistence type="predicted"/>
<accession>A0A497XD54</accession>
<evidence type="ECO:0000313" key="3">
    <source>
        <dbReference type="Proteomes" id="UP000268908"/>
    </source>
</evidence>
<keyword evidence="3" id="KW-1185">Reference proteome</keyword>
<sequence>MRATPARSSPAGAYPWSLPPVIPGRLQRAAPASAPRGGATTGLSPARWNSGSPLARTACAAPWVAPLNRLRRFAPRGAQVARSAGRRPPSRCLAADAHATAALGPRKAGLAEGVCLASLAPPPFGSAFGCRRRRFAAVGTHLYGGRAPLSRRRRPGAAPPTSTMPPGGGPVACRLPIVGWLPPPSPFRPRGRSRLRGGGETLPSVASPCPILARLWPASPSSLAGWLPLRCGRCAPFAAALHGLRFAAAIALACAIGGALRGPFDSCAHPQNHAGSCAGRRGFPVLCPPARGHFRPRLRRRPACPGPARAPSISPRRSALRIVSIRFFGTDCRCMRGRLRRAGMADRGQECDGVALGFASPP</sequence>
<dbReference type="Proteomes" id="UP000268908">
    <property type="component" value="Unassembled WGS sequence"/>
</dbReference>
<comment type="caution">
    <text evidence="2">The sequence shown here is derived from an EMBL/GenBank/DDBJ whole genome shotgun (WGS) entry which is preliminary data.</text>
</comment>
<gene>
    <name evidence="2" type="ORF">DFR35_1237</name>
</gene>
<evidence type="ECO:0000313" key="2">
    <source>
        <dbReference type="EMBL" id="RLJ64596.1"/>
    </source>
</evidence>
<evidence type="ECO:0000256" key="1">
    <source>
        <dbReference type="SAM" id="MobiDB-lite"/>
    </source>
</evidence>
<feature type="region of interest" description="Disordered" evidence="1">
    <location>
        <begin position="27"/>
        <end position="47"/>
    </location>
</feature>
<protein>
    <submittedName>
        <fullName evidence="2">Uncharacterized protein</fullName>
    </submittedName>
</protein>
<feature type="region of interest" description="Disordered" evidence="1">
    <location>
        <begin position="146"/>
        <end position="168"/>
    </location>
</feature>
<organism evidence="2 3">
    <name type="scientific">Sulfurisoma sediminicola</name>
    <dbReference type="NCBI Taxonomy" id="1381557"/>
    <lineage>
        <taxon>Bacteria</taxon>
        <taxon>Pseudomonadati</taxon>
        <taxon>Pseudomonadota</taxon>
        <taxon>Betaproteobacteria</taxon>
        <taxon>Nitrosomonadales</taxon>
        <taxon>Sterolibacteriaceae</taxon>
        <taxon>Sulfurisoma</taxon>
    </lineage>
</organism>
<reference evidence="2 3" key="1">
    <citation type="submission" date="2018-10" db="EMBL/GenBank/DDBJ databases">
        <title>Genomic Encyclopedia of Type Strains, Phase IV (KMG-IV): sequencing the most valuable type-strain genomes for metagenomic binning, comparative biology and taxonomic classification.</title>
        <authorList>
            <person name="Goeker M."/>
        </authorList>
    </citation>
    <scope>NUCLEOTIDE SEQUENCE [LARGE SCALE GENOMIC DNA]</scope>
    <source>
        <strain evidence="2 3">DSM 26916</strain>
    </source>
</reference>
<dbReference type="AlphaFoldDB" id="A0A497XD54"/>
<name>A0A497XD54_9PROT</name>